<dbReference type="PROSITE" id="PS50048">
    <property type="entry name" value="ZN2_CY6_FUNGAL_2"/>
    <property type="match status" value="1"/>
</dbReference>
<dbReference type="OrthoDB" id="654211at2759"/>
<dbReference type="SMART" id="SM00355">
    <property type="entry name" value="ZnF_C2H2"/>
    <property type="match status" value="1"/>
</dbReference>
<dbReference type="EMBL" id="QGMJ01000003">
    <property type="protein sequence ID" value="TVY45971.1"/>
    <property type="molecule type" value="Genomic_DNA"/>
</dbReference>
<keyword evidence="6" id="KW-0863">Zinc-finger</keyword>
<keyword evidence="4" id="KW-0804">Transcription</keyword>
<dbReference type="CDD" id="cd00067">
    <property type="entry name" value="GAL4"/>
    <property type="match status" value="1"/>
</dbReference>
<evidence type="ECO:0000256" key="3">
    <source>
        <dbReference type="ARBA" id="ARBA00023015"/>
    </source>
</evidence>
<name>A0A8H8S384_9HELO</name>
<evidence type="ECO:0000256" key="4">
    <source>
        <dbReference type="ARBA" id="ARBA00023163"/>
    </source>
</evidence>
<dbReference type="SUPFAM" id="SSF57667">
    <property type="entry name" value="beta-beta-alpha zinc fingers"/>
    <property type="match status" value="1"/>
</dbReference>
<feature type="region of interest" description="Disordered" evidence="7">
    <location>
        <begin position="122"/>
        <end position="147"/>
    </location>
</feature>
<keyword evidence="1" id="KW-0479">Metal-binding</keyword>
<keyword evidence="11" id="KW-1185">Reference proteome</keyword>
<dbReference type="InterPro" id="IPR036864">
    <property type="entry name" value="Zn2-C6_fun-type_DNA-bd_sf"/>
</dbReference>
<reference evidence="10 11" key="1">
    <citation type="submission" date="2018-05" db="EMBL/GenBank/DDBJ databases">
        <title>Genome sequencing and assembly of the regulated plant pathogen Lachnellula willkommii and related sister species for the development of diagnostic species identification markers.</title>
        <authorList>
            <person name="Giroux E."/>
            <person name="Bilodeau G."/>
        </authorList>
    </citation>
    <scope>NUCLEOTIDE SEQUENCE [LARGE SCALE GENOMIC DNA]</scope>
    <source>
        <strain evidence="10 11">CBS 197.66</strain>
    </source>
</reference>
<dbReference type="SMART" id="SM00066">
    <property type="entry name" value="GAL4"/>
    <property type="match status" value="1"/>
</dbReference>
<dbReference type="Proteomes" id="UP000462212">
    <property type="component" value="Unassembled WGS sequence"/>
</dbReference>
<feature type="domain" description="C2H2-type" evidence="9">
    <location>
        <begin position="6"/>
        <end position="35"/>
    </location>
</feature>
<evidence type="ECO:0008006" key="12">
    <source>
        <dbReference type="Google" id="ProtNLM"/>
    </source>
</evidence>
<dbReference type="PROSITE" id="PS00463">
    <property type="entry name" value="ZN2_CY6_FUNGAL_1"/>
    <property type="match status" value="1"/>
</dbReference>
<evidence type="ECO:0000313" key="11">
    <source>
        <dbReference type="Proteomes" id="UP000462212"/>
    </source>
</evidence>
<dbReference type="InterPro" id="IPR001138">
    <property type="entry name" value="Zn2Cys6_DnaBD"/>
</dbReference>
<keyword evidence="5" id="KW-0539">Nucleus</keyword>
<dbReference type="SUPFAM" id="SSF57701">
    <property type="entry name" value="Zn2/Cys6 DNA-binding domain"/>
    <property type="match status" value="1"/>
</dbReference>
<protein>
    <recommendedName>
        <fullName evidence="12">Zn(2)-C6 fungal-type domain-containing protein</fullName>
    </recommendedName>
</protein>
<evidence type="ECO:0000313" key="10">
    <source>
        <dbReference type="EMBL" id="TVY45971.1"/>
    </source>
</evidence>
<evidence type="ECO:0000256" key="7">
    <source>
        <dbReference type="SAM" id="MobiDB-lite"/>
    </source>
</evidence>
<keyword evidence="3" id="KW-0805">Transcription regulation</keyword>
<evidence type="ECO:0000256" key="5">
    <source>
        <dbReference type="ARBA" id="ARBA00023242"/>
    </source>
</evidence>
<feature type="domain" description="Zn(2)-C6 fungal-type" evidence="8">
    <location>
        <begin position="92"/>
        <end position="121"/>
    </location>
</feature>
<organism evidence="10 11">
    <name type="scientific">Lachnellula subtilissima</name>
    <dbReference type="NCBI Taxonomy" id="602034"/>
    <lineage>
        <taxon>Eukaryota</taxon>
        <taxon>Fungi</taxon>
        <taxon>Dikarya</taxon>
        <taxon>Ascomycota</taxon>
        <taxon>Pezizomycotina</taxon>
        <taxon>Leotiomycetes</taxon>
        <taxon>Helotiales</taxon>
        <taxon>Lachnaceae</taxon>
        <taxon>Lachnellula</taxon>
    </lineage>
</organism>
<sequence>MENRQFICRHAGCGKSFARKEHLGRHEKAHDPSNLLQCPACQRNFNRKFAYLLPLQTKIETNFIRNSDSLQRHVVKHGAAFKQIPSGRAKRTCFTCRVSKLKCDKNDPCFSCVKKGVQCKFQHDGDNHRPSRDASSSTAPGTSQSLNHNLSTATAAKYYASNVVDDTITQQTSLKDLYTRHSEDKPRGLIDWTLVEIQPDPHVPAHALKEVNSLQKDAQKYREIYFKQFHHRWPIEHRVSREYDGKDTDLCELSIRMIGAWLHGTSESVDFAVETHNELMDELMTRLSNDQCQVSSQDRFEQSLPAWMCHAAVLNIIFGLYRGADEKKGYFVPMRTIKEEKGKARFIHQHITKSTNDAFIQKPNNAATLPEKESFRKDLERLRARFDAILAQKPHPSSPNFGHEKLLPYRYYYGMEDHTQAGWQEPVINRVNDLLFDTQMLLLLLDLHLSLDIPNLVQVARDQTPSAIEEGSATFPHAREHRRLCMGNWTSAPAARSAVCRAIDILVIYQNFVSSSGPDTSTRTLDPICHIALCTSALIIWAYCQIHDDDDQTCHKPGPDLTTAIELTVCGFDSGSSSLLELEAWIETGGASKRPLIHGVQLCRRNTKVLIGIFRECIPDGWGLVDVIAPGIF</sequence>
<dbReference type="Gene3D" id="3.30.160.60">
    <property type="entry name" value="Classic Zinc Finger"/>
    <property type="match status" value="1"/>
</dbReference>
<feature type="compositionally biased region" description="Basic and acidic residues" evidence="7">
    <location>
        <begin position="122"/>
        <end position="132"/>
    </location>
</feature>
<evidence type="ECO:0000259" key="8">
    <source>
        <dbReference type="PROSITE" id="PS50048"/>
    </source>
</evidence>
<evidence type="ECO:0000256" key="1">
    <source>
        <dbReference type="ARBA" id="ARBA00022723"/>
    </source>
</evidence>
<dbReference type="GO" id="GO:0000981">
    <property type="term" value="F:DNA-binding transcription factor activity, RNA polymerase II-specific"/>
    <property type="evidence" value="ECO:0007669"/>
    <property type="project" value="InterPro"/>
</dbReference>
<comment type="caution">
    <text evidence="10">The sequence shown here is derived from an EMBL/GenBank/DDBJ whole genome shotgun (WGS) entry which is preliminary data.</text>
</comment>
<dbReference type="AlphaFoldDB" id="A0A8H8S384"/>
<dbReference type="InterPro" id="IPR013087">
    <property type="entry name" value="Znf_C2H2_type"/>
</dbReference>
<keyword evidence="2" id="KW-0862">Zinc</keyword>
<evidence type="ECO:0000256" key="2">
    <source>
        <dbReference type="ARBA" id="ARBA00022833"/>
    </source>
</evidence>
<gene>
    <name evidence="10" type="ORF">LSUB1_G000223</name>
</gene>
<dbReference type="InterPro" id="IPR036236">
    <property type="entry name" value="Znf_C2H2_sf"/>
</dbReference>
<dbReference type="PANTHER" id="PTHR47660">
    <property type="entry name" value="TRANSCRIPTION FACTOR WITH C2H2 AND ZN(2)-CYS(6) DNA BINDING DOMAIN (EUROFUNG)-RELATED-RELATED"/>
    <property type="match status" value="1"/>
</dbReference>
<dbReference type="Gene3D" id="4.10.240.10">
    <property type="entry name" value="Zn(2)-C6 fungal-type DNA-binding domain"/>
    <property type="match status" value="1"/>
</dbReference>
<feature type="compositionally biased region" description="Polar residues" evidence="7">
    <location>
        <begin position="133"/>
        <end position="147"/>
    </location>
</feature>
<accession>A0A8H8S384</accession>
<dbReference type="PROSITE" id="PS00028">
    <property type="entry name" value="ZINC_FINGER_C2H2_1"/>
    <property type="match status" value="1"/>
</dbReference>
<evidence type="ECO:0000256" key="6">
    <source>
        <dbReference type="PROSITE-ProRule" id="PRU00042"/>
    </source>
</evidence>
<proteinExistence type="predicted"/>
<dbReference type="PROSITE" id="PS50157">
    <property type="entry name" value="ZINC_FINGER_C2H2_2"/>
    <property type="match status" value="1"/>
</dbReference>
<dbReference type="Pfam" id="PF00172">
    <property type="entry name" value="Zn_clus"/>
    <property type="match status" value="1"/>
</dbReference>
<evidence type="ECO:0000259" key="9">
    <source>
        <dbReference type="PROSITE" id="PS50157"/>
    </source>
</evidence>
<dbReference type="GO" id="GO:0008270">
    <property type="term" value="F:zinc ion binding"/>
    <property type="evidence" value="ECO:0007669"/>
    <property type="project" value="UniProtKB-KW"/>
</dbReference>
<dbReference type="PANTHER" id="PTHR47660:SF2">
    <property type="entry name" value="TRANSCRIPTION FACTOR WITH C2H2 AND ZN(2)-CYS(6) DNA BINDING DOMAIN (EUROFUNG)"/>
    <property type="match status" value="1"/>
</dbReference>